<gene>
    <name evidence="1" type="ORF">RRG08_056760</name>
</gene>
<protein>
    <submittedName>
        <fullName evidence="1">Uncharacterized protein</fullName>
    </submittedName>
</protein>
<dbReference type="InterPro" id="IPR043502">
    <property type="entry name" value="DNA/RNA_pol_sf"/>
</dbReference>
<accession>A0AAE0ZR38</accession>
<reference evidence="1" key="1">
    <citation type="journal article" date="2023" name="G3 (Bethesda)">
        <title>A reference genome for the long-term kleptoplast-retaining sea slug Elysia crispata morphotype clarki.</title>
        <authorList>
            <person name="Eastman K.E."/>
            <person name="Pendleton A.L."/>
            <person name="Shaikh M.A."/>
            <person name="Suttiyut T."/>
            <person name="Ogas R."/>
            <person name="Tomko P."/>
            <person name="Gavelis G."/>
            <person name="Widhalm J.R."/>
            <person name="Wisecaver J.H."/>
        </authorList>
    </citation>
    <scope>NUCLEOTIDE SEQUENCE</scope>
    <source>
        <strain evidence="1">ECLA1</strain>
    </source>
</reference>
<sequence length="245" mass="28170">MSGMRQLLIPRPQVLKKSNLTANFKVFRCDWTDYEQASELKQKNLKFGKQPFCCVYHDLDFGFTLDTGLDVNTICQKVCPQRSNKTYNSEACNAEWNKNDPERRGNSFSLHQGFVTVNEDQFLANVHTGTCDLANLSEVTLKTDPTKKRRQLPCRKVPFPVHESVQTEIQKLIQRGVLAPVTKPKEWFSQMAIAEKLDGDRICIDPQALNNALLREHYKLPTLDDVLVVMKYARIFSKLDIKKYA</sequence>
<comment type="caution">
    <text evidence="1">The sequence shown here is derived from an EMBL/GenBank/DDBJ whole genome shotgun (WGS) entry which is preliminary data.</text>
</comment>
<dbReference type="Gene3D" id="3.30.70.270">
    <property type="match status" value="1"/>
</dbReference>
<evidence type="ECO:0000313" key="1">
    <source>
        <dbReference type="EMBL" id="KAK3773989.1"/>
    </source>
</evidence>
<dbReference type="PANTHER" id="PTHR37984:SF5">
    <property type="entry name" value="PROTEIN NYNRIN-LIKE"/>
    <property type="match status" value="1"/>
</dbReference>
<keyword evidence="2" id="KW-1185">Reference proteome</keyword>
<evidence type="ECO:0000313" key="2">
    <source>
        <dbReference type="Proteomes" id="UP001283361"/>
    </source>
</evidence>
<organism evidence="1 2">
    <name type="scientific">Elysia crispata</name>
    <name type="common">lettuce slug</name>
    <dbReference type="NCBI Taxonomy" id="231223"/>
    <lineage>
        <taxon>Eukaryota</taxon>
        <taxon>Metazoa</taxon>
        <taxon>Spiralia</taxon>
        <taxon>Lophotrochozoa</taxon>
        <taxon>Mollusca</taxon>
        <taxon>Gastropoda</taxon>
        <taxon>Heterobranchia</taxon>
        <taxon>Euthyneura</taxon>
        <taxon>Panpulmonata</taxon>
        <taxon>Sacoglossa</taxon>
        <taxon>Placobranchoidea</taxon>
        <taxon>Plakobranchidae</taxon>
        <taxon>Elysia</taxon>
    </lineage>
</organism>
<dbReference type="SUPFAM" id="SSF56672">
    <property type="entry name" value="DNA/RNA polymerases"/>
    <property type="match status" value="1"/>
</dbReference>
<name>A0AAE0ZR38_9GAST</name>
<dbReference type="Gene3D" id="3.10.10.10">
    <property type="entry name" value="HIV Type 1 Reverse Transcriptase, subunit A, domain 1"/>
    <property type="match status" value="1"/>
</dbReference>
<dbReference type="InterPro" id="IPR050951">
    <property type="entry name" value="Retrovirus_Pol_polyprotein"/>
</dbReference>
<dbReference type="EMBL" id="JAWDGP010003471">
    <property type="protein sequence ID" value="KAK3773989.1"/>
    <property type="molecule type" value="Genomic_DNA"/>
</dbReference>
<proteinExistence type="predicted"/>
<dbReference type="PANTHER" id="PTHR37984">
    <property type="entry name" value="PROTEIN CBG26694"/>
    <property type="match status" value="1"/>
</dbReference>
<dbReference type="AlphaFoldDB" id="A0AAE0ZR38"/>
<dbReference type="InterPro" id="IPR043128">
    <property type="entry name" value="Rev_trsase/Diguanyl_cyclase"/>
</dbReference>
<dbReference type="Proteomes" id="UP001283361">
    <property type="component" value="Unassembled WGS sequence"/>
</dbReference>